<name>E9GIR5_DAPPU</name>
<dbReference type="HOGENOM" id="CLU_1039215_0_0_1"/>
<reference evidence="1 2" key="1">
    <citation type="journal article" date="2011" name="Science">
        <title>The ecoresponsive genome of Daphnia pulex.</title>
        <authorList>
            <person name="Colbourne J.K."/>
            <person name="Pfrender M.E."/>
            <person name="Gilbert D."/>
            <person name="Thomas W.K."/>
            <person name="Tucker A."/>
            <person name="Oakley T.H."/>
            <person name="Tokishita S."/>
            <person name="Aerts A."/>
            <person name="Arnold G.J."/>
            <person name="Basu M.K."/>
            <person name="Bauer D.J."/>
            <person name="Caceres C.E."/>
            <person name="Carmel L."/>
            <person name="Casola C."/>
            <person name="Choi J.H."/>
            <person name="Detter J.C."/>
            <person name="Dong Q."/>
            <person name="Dusheyko S."/>
            <person name="Eads B.D."/>
            <person name="Frohlich T."/>
            <person name="Geiler-Samerotte K.A."/>
            <person name="Gerlach D."/>
            <person name="Hatcher P."/>
            <person name="Jogdeo S."/>
            <person name="Krijgsveld J."/>
            <person name="Kriventseva E.V."/>
            <person name="Kultz D."/>
            <person name="Laforsch C."/>
            <person name="Lindquist E."/>
            <person name="Lopez J."/>
            <person name="Manak J.R."/>
            <person name="Muller J."/>
            <person name="Pangilinan J."/>
            <person name="Patwardhan R.P."/>
            <person name="Pitluck S."/>
            <person name="Pritham E.J."/>
            <person name="Rechtsteiner A."/>
            <person name="Rho M."/>
            <person name="Rogozin I.B."/>
            <person name="Sakarya O."/>
            <person name="Salamov A."/>
            <person name="Schaack S."/>
            <person name="Shapiro H."/>
            <person name="Shiga Y."/>
            <person name="Skalitzky C."/>
            <person name="Smith Z."/>
            <person name="Souvorov A."/>
            <person name="Sung W."/>
            <person name="Tang Z."/>
            <person name="Tsuchiya D."/>
            <person name="Tu H."/>
            <person name="Vos H."/>
            <person name="Wang M."/>
            <person name="Wolf Y.I."/>
            <person name="Yamagata H."/>
            <person name="Yamada T."/>
            <person name="Ye Y."/>
            <person name="Shaw J.R."/>
            <person name="Andrews J."/>
            <person name="Crease T.J."/>
            <person name="Tang H."/>
            <person name="Lucas S.M."/>
            <person name="Robertson H.M."/>
            <person name="Bork P."/>
            <person name="Koonin E.V."/>
            <person name="Zdobnov E.M."/>
            <person name="Grigoriev I.V."/>
            <person name="Lynch M."/>
            <person name="Boore J.L."/>
        </authorList>
    </citation>
    <scope>NUCLEOTIDE SEQUENCE [LARGE SCALE GENOMIC DNA]</scope>
</reference>
<evidence type="ECO:0000313" key="1">
    <source>
        <dbReference type="EMBL" id="EFX80709.1"/>
    </source>
</evidence>
<dbReference type="AlphaFoldDB" id="E9GIR5"/>
<dbReference type="PANTHER" id="PTHR23263:SF124">
    <property type="entry name" value="SMALL PROLINE-RICH PROTEIN 3"/>
    <property type="match status" value="1"/>
</dbReference>
<protein>
    <submittedName>
        <fullName evidence="1">Uncharacterized protein</fullName>
    </submittedName>
</protein>
<organism evidence="1 2">
    <name type="scientific">Daphnia pulex</name>
    <name type="common">Water flea</name>
    <dbReference type="NCBI Taxonomy" id="6669"/>
    <lineage>
        <taxon>Eukaryota</taxon>
        <taxon>Metazoa</taxon>
        <taxon>Ecdysozoa</taxon>
        <taxon>Arthropoda</taxon>
        <taxon>Crustacea</taxon>
        <taxon>Branchiopoda</taxon>
        <taxon>Diplostraca</taxon>
        <taxon>Cladocera</taxon>
        <taxon>Anomopoda</taxon>
        <taxon>Daphniidae</taxon>
        <taxon>Daphnia</taxon>
    </lineage>
</organism>
<sequence>MLQQLKTSETEDLRCCHFSNVRLKPFREDPSPATSSEGMASLIEGHGDHYVQRVMQWCRGWVRTGRFSSLSSRPIPSNVILQKERPVCISIEGHGDHYVERVMQWCRVNYGVVLLWVMVVSNTGVPMSPGYGGYQTATLPSSYETTSNATTIYYTEAPNYYTEKSECYTATYAAQVYYIDGNKYYTEAPKYFTKAIEHPNLPYYTVTTEVLYQSPIAVLIVQPVRNHSFGVVLLLGVLSLLAGRPLVYRTPPRLVNYGVVLPLVIVYC</sequence>
<dbReference type="EMBL" id="GL732546">
    <property type="protein sequence ID" value="EFX80709.1"/>
    <property type="molecule type" value="Genomic_DNA"/>
</dbReference>
<dbReference type="PANTHER" id="PTHR23263">
    <property type="entry name" value="SMALL PROLINE-RICH PROTEIN"/>
    <property type="match status" value="1"/>
</dbReference>
<dbReference type="InParanoid" id="E9GIR5"/>
<keyword evidence="2" id="KW-1185">Reference proteome</keyword>
<accession>E9GIR5</accession>
<evidence type="ECO:0000313" key="2">
    <source>
        <dbReference type="Proteomes" id="UP000000305"/>
    </source>
</evidence>
<dbReference type="Proteomes" id="UP000000305">
    <property type="component" value="Unassembled WGS sequence"/>
</dbReference>
<dbReference type="KEGG" id="dpx:DAPPUDRAFT_243427"/>
<proteinExistence type="predicted"/>
<dbReference type="PhylomeDB" id="E9GIR5"/>
<gene>
    <name evidence="1" type="ORF">DAPPUDRAFT_243427</name>
</gene>